<protein>
    <submittedName>
        <fullName evidence="1">Unannotated protein</fullName>
    </submittedName>
</protein>
<gene>
    <name evidence="1" type="ORF">UFOPK2683_01727</name>
</gene>
<dbReference type="AlphaFoldDB" id="A0A6J6SUJ8"/>
<reference evidence="1" key="1">
    <citation type="submission" date="2020-05" db="EMBL/GenBank/DDBJ databases">
        <authorList>
            <person name="Chiriac C."/>
            <person name="Salcher M."/>
            <person name="Ghai R."/>
            <person name="Kavagutti S V."/>
        </authorList>
    </citation>
    <scope>NUCLEOTIDE SEQUENCE</scope>
</reference>
<organism evidence="1">
    <name type="scientific">freshwater metagenome</name>
    <dbReference type="NCBI Taxonomy" id="449393"/>
    <lineage>
        <taxon>unclassified sequences</taxon>
        <taxon>metagenomes</taxon>
        <taxon>ecological metagenomes</taxon>
    </lineage>
</organism>
<name>A0A6J6SUJ8_9ZZZZ</name>
<accession>A0A6J6SUJ8</accession>
<evidence type="ECO:0000313" key="1">
    <source>
        <dbReference type="EMBL" id="CAB4738453.1"/>
    </source>
</evidence>
<sequence>MTGVVPTLITHAQRAVTREVVGKAPLALVAPLGSDDYDARHASLLFMLPTLIAG</sequence>
<dbReference type="EMBL" id="CAEZYK010000172">
    <property type="protein sequence ID" value="CAB4738453.1"/>
    <property type="molecule type" value="Genomic_DNA"/>
</dbReference>
<proteinExistence type="predicted"/>